<evidence type="ECO:0000313" key="5">
    <source>
        <dbReference type="Proteomes" id="UP001141806"/>
    </source>
</evidence>
<feature type="signal peptide" evidence="2">
    <location>
        <begin position="1"/>
        <end position="26"/>
    </location>
</feature>
<dbReference type="PANTHER" id="PTHR31044">
    <property type="entry name" value="BETA-1,3 GLUCANASE"/>
    <property type="match status" value="1"/>
</dbReference>
<sequence>MAIVVKQSLAFLSLVLCLSVCTVAESESIDVGVANEDLNTSLDDIIITNKNVTEKIVLTWCIAKPSTAIKRLQSNLDECCQHPQVDCREINPGGSCYEPNNYASHASIAMNLYYKAFGKNPWNCDFAGSGLIVTEDPSIDRCVYPA</sequence>
<evidence type="ECO:0000313" key="4">
    <source>
        <dbReference type="EMBL" id="KAJ4954971.1"/>
    </source>
</evidence>
<evidence type="ECO:0000256" key="2">
    <source>
        <dbReference type="SAM" id="SignalP"/>
    </source>
</evidence>
<feature type="chain" id="PRO_5040331816" description="X8 domain-containing protein" evidence="2">
    <location>
        <begin position="27"/>
        <end position="146"/>
    </location>
</feature>
<evidence type="ECO:0000256" key="1">
    <source>
        <dbReference type="ARBA" id="ARBA00022729"/>
    </source>
</evidence>
<dbReference type="Pfam" id="PF07983">
    <property type="entry name" value="X8"/>
    <property type="match status" value="1"/>
</dbReference>
<organism evidence="4 5">
    <name type="scientific">Protea cynaroides</name>
    <dbReference type="NCBI Taxonomy" id="273540"/>
    <lineage>
        <taxon>Eukaryota</taxon>
        <taxon>Viridiplantae</taxon>
        <taxon>Streptophyta</taxon>
        <taxon>Embryophyta</taxon>
        <taxon>Tracheophyta</taxon>
        <taxon>Spermatophyta</taxon>
        <taxon>Magnoliopsida</taxon>
        <taxon>Proteales</taxon>
        <taxon>Proteaceae</taxon>
        <taxon>Protea</taxon>
    </lineage>
</organism>
<dbReference type="Gene3D" id="1.20.58.1040">
    <property type="match status" value="1"/>
</dbReference>
<gene>
    <name evidence="4" type="ORF">NE237_011754</name>
</gene>
<evidence type="ECO:0000259" key="3">
    <source>
        <dbReference type="SMART" id="SM00768"/>
    </source>
</evidence>
<keyword evidence="1 2" id="KW-0732">Signal</keyword>
<proteinExistence type="predicted"/>
<dbReference type="InterPro" id="IPR044788">
    <property type="entry name" value="X8_dom_prot"/>
</dbReference>
<comment type="caution">
    <text evidence="4">The sequence shown here is derived from an EMBL/GenBank/DDBJ whole genome shotgun (WGS) entry which is preliminary data.</text>
</comment>
<dbReference type="Proteomes" id="UP001141806">
    <property type="component" value="Unassembled WGS sequence"/>
</dbReference>
<dbReference type="GO" id="GO:0009506">
    <property type="term" value="C:plasmodesma"/>
    <property type="evidence" value="ECO:0007669"/>
    <property type="project" value="UniProtKB-ARBA"/>
</dbReference>
<dbReference type="SMART" id="SM00768">
    <property type="entry name" value="X8"/>
    <property type="match status" value="1"/>
</dbReference>
<feature type="domain" description="X8" evidence="3">
    <location>
        <begin position="59"/>
        <end position="144"/>
    </location>
</feature>
<protein>
    <recommendedName>
        <fullName evidence="3">X8 domain-containing protein</fullName>
    </recommendedName>
</protein>
<dbReference type="PANTHER" id="PTHR31044:SF103">
    <property type="entry name" value="MAJOR POLLEN ALLERGEN OLE E 10-LIKE"/>
    <property type="match status" value="1"/>
</dbReference>
<dbReference type="InterPro" id="IPR012946">
    <property type="entry name" value="X8"/>
</dbReference>
<dbReference type="AlphaFoldDB" id="A0A9Q0GXS1"/>
<name>A0A9Q0GXS1_9MAGN</name>
<dbReference type="EMBL" id="JAMYWD010000011">
    <property type="protein sequence ID" value="KAJ4954971.1"/>
    <property type="molecule type" value="Genomic_DNA"/>
</dbReference>
<reference evidence="4" key="1">
    <citation type="journal article" date="2023" name="Plant J.">
        <title>The genome of the king protea, Protea cynaroides.</title>
        <authorList>
            <person name="Chang J."/>
            <person name="Duong T.A."/>
            <person name="Schoeman C."/>
            <person name="Ma X."/>
            <person name="Roodt D."/>
            <person name="Barker N."/>
            <person name="Li Z."/>
            <person name="Van de Peer Y."/>
            <person name="Mizrachi E."/>
        </authorList>
    </citation>
    <scope>NUCLEOTIDE SEQUENCE</scope>
    <source>
        <tissue evidence="4">Young leaves</tissue>
    </source>
</reference>
<keyword evidence="5" id="KW-1185">Reference proteome</keyword>
<accession>A0A9Q0GXS1</accession>
<dbReference type="OrthoDB" id="1928574at2759"/>